<keyword evidence="1" id="KW-0812">Transmembrane</keyword>
<keyword evidence="3" id="KW-1185">Reference proteome</keyword>
<gene>
    <name evidence="2" type="ORF">ACFPN5_04295</name>
</gene>
<sequence>MNLTPDEPGSKLSAGYTCKYTTGCYAQSMFMTWRDAEERLYIMWNMFVFAILSGMVGLIAYEIYQEVGGSSGDLHDRYHE</sequence>
<reference evidence="3" key="1">
    <citation type="journal article" date="2019" name="Int. J. Syst. Evol. Microbiol.">
        <title>The Global Catalogue of Microorganisms (GCM) 10K type strain sequencing project: providing services to taxonomists for standard genome sequencing and annotation.</title>
        <authorList>
            <consortium name="The Broad Institute Genomics Platform"/>
            <consortium name="The Broad Institute Genome Sequencing Center for Infectious Disease"/>
            <person name="Wu L."/>
            <person name="Ma J."/>
        </authorList>
    </citation>
    <scope>NUCLEOTIDE SEQUENCE [LARGE SCALE GENOMIC DNA]</scope>
    <source>
        <strain evidence="3">KACC 12649</strain>
    </source>
</reference>
<name>A0ABW0L023_9BURK</name>
<dbReference type="EMBL" id="JBHSMU010000004">
    <property type="protein sequence ID" value="MFC5459024.1"/>
    <property type="molecule type" value="Genomic_DNA"/>
</dbReference>
<feature type="transmembrane region" description="Helical" evidence="1">
    <location>
        <begin position="41"/>
        <end position="61"/>
    </location>
</feature>
<proteinExistence type="predicted"/>
<organism evidence="2 3">
    <name type="scientific">Massilia niabensis</name>
    <dbReference type="NCBI Taxonomy" id="544910"/>
    <lineage>
        <taxon>Bacteria</taxon>
        <taxon>Pseudomonadati</taxon>
        <taxon>Pseudomonadota</taxon>
        <taxon>Betaproteobacteria</taxon>
        <taxon>Burkholderiales</taxon>
        <taxon>Oxalobacteraceae</taxon>
        <taxon>Telluria group</taxon>
        <taxon>Massilia</taxon>
    </lineage>
</organism>
<keyword evidence="1" id="KW-1133">Transmembrane helix</keyword>
<dbReference type="Proteomes" id="UP001596050">
    <property type="component" value="Unassembled WGS sequence"/>
</dbReference>
<evidence type="ECO:0000256" key="1">
    <source>
        <dbReference type="SAM" id="Phobius"/>
    </source>
</evidence>
<protein>
    <submittedName>
        <fullName evidence="2">Uncharacterized protein</fullName>
    </submittedName>
</protein>
<accession>A0ABW0L023</accession>
<keyword evidence="1" id="KW-0472">Membrane</keyword>
<evidence type="ECO:0000313" key="3">
    <source>
        <dbReference type="Proteomes" id="UP001596050"/>
    </source>
</evidence>
<comment type="caution">
    <text evidence="2">The sequence shown here is derived from an EMBL/GenBank/DDBJ whole genome shotgun (WGS) entry which is preliminary data.</text>
</comment>
<evidence type="ECO:0000313" key="2">
    <source>
        <dbReference type="EMBL" id="MFC5459024.1"/>
    </source>
</evidence>
<dbReference type="RefSeq" id="WP_379780455.1">
    <property type="nucleotide sequence ID" value="NZ_JBHSMU010000004.1"/>
</dbReference>